<evidence type="ECO:0008006" key="3">
    <source>
        <dbReference type="Google" id="ProtNLM"/>
    </source>
</evidence>
<gene>
    <name evidence="1" type="ORF">niasHT_032696</name>
</gene>
<comment type="caution">
    <text evidence="1">The sequence shown here is derived from an EMBL/GenBank/DDBJ whole genome shotgun (WGS) entry which is preliminary data.</text>
</comment>
<reference evidence="1 2" key="1">
    <citation type="submission" date="2024-10" db="EMBL/GenBank/DDBJ databases">
        <authorList>
            <person name="Kim D."/>
        </authorList>
    </citation>
    <scope>NUCLEOTIDE SEQUENCE [LARGE SCALE GENOMIC DNA]</scope>
    <source>
        <strain evidence="1">BH-2024</strain>
    </source>
</reference>
<evidence type="ECO:0000313" key="2">
    <source>
        <dbReference type="Proteomes" id="UP001620626"/>
    </source>
</evidence>
<evidence type="ECO:0000313" key="1">
    <source>
        <dbReference type="EMBL" id="KAL3078290.1"/>
    </source>
</evidence>
<protein>
    <recommendedName>
        <fullName evidence="3">BTB domain-containing protein</fullName>
    </recommendedName>
</protein>
<dbReference type="EMBL" id="JBICBT010001210">
    <property type="protein sequence ID" value="KAL3078290.1"/>
    <property type="molecule type" value="Genomic_DNA"/>
</dbReference>
<proteinExistence type="predicted"/>
<sequence length="70" mass="8195">MLAAYSNFFREFFFGDKTTNIQIDSMNGNAVPFFERLIATMEPTKAVLIDRYAMNELRERHRQLFGTSPQ</sequence>
<dbReference type="Proteomes" id="UP001620626">
    <property type="component" value="Unassembled WGS sequence"/>
</dbReference>
<dbReference type="AlphaFoldDB" id="A0ABD2IKC2"/>
<keyword evidence="2" id="KW-1185">Reference proteome</keyword>
<organism evidence="1 2">
    <name type="scientific">Heterodera trifolii</name>
    <dbReference type="NCBI Taxonomy" id="157864"/>
    <lineage>
        <taxon>Eukaryota</taxon>
        <taxon>Metazoa</taxon>
        <taxon>Ecdysozoa</taxon>
        <taxon>Nematoda</taxon>
        <taxon>Chromadorea</taxon>
        <taxon>Rhabditida</taxon>
        <taxon>Tylenchina</taxon>
        <taxon>Tylenchomorpha</taxon>
        <taxon>Tylenchoidea</taxon>
        <taxon>Heteroderidae</taxon>
        <taxon>Heteroderinae</taxon>
        <taxon>Heterodera</taxon>
    </lineage>
</organism>
<accession>A0ABD2IKC2</accession>
<name>A0ABD2IKC2_9BILA</name>